<proteinExistence type="predicted"/>
<evidence type="ECO:0000313" key="2">
    <source>
        <dbReference type="EMBL" id="PMD20581.1"/>
    </source>
</evidence>
<protein>
    <submittedName>
        <fullName evidence="2">HET-domain-containing protein</fullName>
    </submittedName>
</protein>
<dbReference type="EMBL" id="KZ613484">
    <property type="protein sequence ID" value="PMD20581.1"/>
    <property type="molecule type" value="Genomic_DNA"/>
</dbReference>
<feature type="domain" description="Heterokaryon incompatibility" evidence="1">
    <location>
        <begin position="257"/>
        <end position="384"/>
    </location>
</feature>
<dbReference type="InterPro" id="IPR010730">
    <property type="entry name" value="HET"/>
</dbReference>
<sequence>MDPNGTSSVPESKVASLGAQMNSLSVQDETSNTATRDLIEALELIEAVRNSIEMSHNASKEQRDLHSPVVRLDDSLSEWSVLKLAHLHSDEIASFQHLLRQCQIAINGFWEQVRLLDLEFVASGKYPTHMWRNAQWSLCRNNYIVMFREELTAHGKELDVLLLLALERLSIVESKKREGIDPSPYYRVLHANGKLLENIRFPGTKSNYPFPGISYTPLDFVNFEFRLLTLLENEDSSKEGQICCELKHAYLDDPPQYHALSYCWGDPTVIAPILVNGLTIEVTTNLEAALRELRGQKIKTVLVDALCINQQDPTERGLQVMRMGLIYSRAIVVLAWLGPEADDSAIVLDGLATKASFHTEFWRVKSICALFERPYWKRVWIIQEVSKARKLEIVCGSVKVSWDLFSSNLKNFDHLIPQEIRSLQQFRVAETNLAQAGLFKRFGLLEAMNKTRASVSTDIRDKIYALLGLTPDGADLVPTPNYIRPAQSVYFQTLKAIISKSSDFAYMLDRQDILPSLTEEPNWTELELGVPYWIILLLEGAIYDSINSIASSFPDPDSTWQFEYHVRKFGPRPVHHDISLGEPRGLSAHPAQVPLMLRDIWYAFTAKNKGCHPEYQSRDYRLSVISYRGFHVKDEFANLDSFHRLARSDKNRSNFRSWFRENRNLVYYGQTLQKWVTLHAETDSYKKGHRTDGGIREWLLARPRRMSSCWQDIDYFLAGVKEAKEDDMRLAVTEKPVLTLISSQTRVGDVVCLIHGADCPIILRPQGDAFLFISYADHYLFCYDKHRENLLKSPSDGWQRIQII</sequence>
<organism evidence="2 3">
    <name type="scientific">Hyaloscypha hepaticicola</name>
    <dbReference type="NCBI Taxonomy" id="2082293"/>
    <lineage>
        <taxon>Eukaryota</taxon>
        <taxon>Fungi</taxon>
        <taxon>Dikarya</taxon>
        <taxon>Ascomycota</taxon>
        <taxon>Pezizomycotina</taxon>
        <taxon>Leotiomycetes</taxon>
        <taxon>Helotiales</taxon>
        <taxon>Hyaloscyphaceae</taxon>
        <taxon>Hyaloscypha</taxon>
    </lineage>
</organism>
<dbReference type="OrthoDB" id="3526006at2759"/>
<dbReference type="Proteomes" id="UP000235672">
    <property type="component" value="Unassembled WGS sequence"/>
</dbReference>
<name>A0A2J6Q2S9_9HELO</name>
<dbReference type="PANTHER" id="PTHR24148">
    <property type="entry name" value="ANKYRIN REPEAT DOMAIN-CONTAINING PROTEIN 39 HOMOLOG-RELATED"/>
    <property type="match status" value="1"/>
</dbReference>
<dbReference type="PANTHER" id="PTHR24148:SF64">
    <property type="entry name" value="HETEROKARYON INCOMPATIBILITY DOMAIN-CONTAINING PROTEIN"/>
    <property type="match status" value="1"/>
</dbReference>
<evidence type="ECO:0000259" key="1">
    <source>
        <dbReference type="Pfam" id="PF06985"/>
    </source>
</evidence>
<accession>A0A2J6Q2S9</accession>
<dbReference type="AlphaFoldDB" id="A0A2J6Q2S9"/>
<dbReference type="InterPro" id="IPR052895">
    <property type="entry name" value="HetReg/Transcr_Mod"/>
</dbReference>
<gene>
    <name evidence="2" type="ORF">NA56DRAFT_749545</name>
</gene>
<keyword evidence="3" id="KW-1185">Reference proteome</keyword>
<dbReference type="Pfam" id="PF06985">
    <property type="entry name" value="HET"/>
    <property type="match status" value="1"/>
</dbReference>
<evidence type="ECO:0000313" key="3">
    <source>
        <dbReference type="Proteomes" id="UP000235672"/>
    </source>
</evidence>
<reference evidence="2 3" key="1">
    <citation type="submission" date="2016-05" db="EMBL/GenBank/DDBJ databases">
        <title>A degradative enzymes factory behind the ericoid mycorrhizal symbiosis.</title>
        <authorList>
            <consortium name="DOE Joint Genome Institute"/>
            <person name="Martino E."/>
            <person name="Morin E."/>
            <person name="Grelet G."/>
            <person name="Kuo A."/>
            <person name="Kohler A."/>
            <person name="Daghino S."/>
            <person name="Barry K."/>
            <person name="Choi C."/>
            <person name="Cichocki N."/>
            <person name="Clum A."/>
            <person name="Copeland A."/>
            <person name="Hainaut M."/>
            <person name="Haridas S."/>
            <person name="Labutti K."/>
            <person name="Lindquist E."/>
            <person name="Lipzen A."/>
            <person name="Khouja H.-R."/>
            <person name="Murat C."/>
            <person name="Ohm R."/>
            <person name="Olson A."/>
            <person name="Spatafora J."/>
            <person name="Veneault-Fourrey C."/>
            <person name="Henrissat B."/>
            <person name="Grigoriev I."/>
            <person name="Martin F."/>
            <person name="Perotto S."/>
        </authorList>
    </citation>
    <scope>NUCLEOTIDE SEQUENCE [LARGE SCALE GENOMIC DNA]</scope>
    <source>
        <strain evidence="2 3">UAMH 7357</strain>
    </source>
</reference>